<sequence>MNGPEDCTDGVCVTCSDQALPMNVVRLLGGELAIVDAGGVLEEVSVALVDPVVGDTVLVHAREAIAVIAHRSDSGSDNDDSDNHNHNHNDSDSDSGKDGDEQA</sequence>
<reference evidence="3 4" key="1">
    <citation type="submission" date="2024-09" db="EMBL/GenBank/DDBJ databases">
        <authorList>
            <person name="Sun Q."/>
            <person name="Mori K."/>
        </authorList>
    </citation>
    <scope>NUCLEOTIDE SEQUENCE [LARGE SCALE GENOMIC DNA]</scope>
    <source>
        <strain evidence="3 4">JCM 3028</strain>
    </source>
</reference>
<dbReference type="Gene3D" id="2.30.30.140">
    <property type="match status" value="1"/>
</dbReference>
<comment type="caution">
    <text evidence="3">The sequence shown here is derived from an EMBL/GenBank/DDBJ whole genome shotgun (WGS) entry which is preliminary data.</text>
</comment>
<dbReference type="Proteomes" id="UP001589610">
    <property type="component" value="Unassembled WGS sequence"/>
</dbReference>
<feature type="compositionally biased region" description="Basic and acidic residues" evidence="2">
    <location>
        <begin position="81"/>
        <end position="103"/>
    </location>
</feature>
<name>A0ABV5TMI5_9ACTN</name>
<comment type="similarity">
    <text evidence="1">Belongs to the HupF/HypC family.</text>
</comment>
<evidence type="ECO:0000256" key="2">
    <source>
        <dbReference type="SAM" id="MobiDB-lite"/>
    </source>
</evidence>
<dbReference type="EMBL" id="JBHMBS010000022">
    <property type="protein sequence ID" value="MFB9680338.1"/>
    <property type="molecule type" value="Genomic_DNA"/>
</dbReference>
<accession>A0ABV5TMI5</accession>
<evidence type="ECO:0000313" key="4">
    <source>
        <dbReference type="Proteomes" id="UP001589610"/>
    </source>
</evidence>
<proteinExistence type="inferred from homology"/>
<dbReference type="InterPro" id="IPR001109">
    <property type="entry name" value="Hydrogenase_HupF/HypC"/>
</dbReference>
<dbReference type="RefSeq" id="WP_386161317.1">
    <property type="nucleotide sequence ID" value="NZ_JBHMBS010000022.1"/>
</dbReference>
<dbReference type="SUPFAM" id="SSF159127">
    <property type="entry name" value="HupF/HypC-like"/>
    <property type="match status" value="1"/>
</dbReference>
<keyword evidence="4" id="KW-1185">Reference proteome</keyword>
<dbReference type="Pfam" id="PF01455">
    <property type="entry name" value="HupF_HypC"/>
    <property type="match status" value="1"/>
</dbReference>
<protein>
    <submittedName>
        <fullName evidence="3">HypC/HybG/HupF family hydrogenase formation chaperone</fullName>
    </submittedName>
</protein>
<evidence type="ECO:0000313" key="3">
    <source>
        <dbReference type="EMBL" id="MFB9680338.1"/>
    </source>
</evidence>
<feature type="region of interest" description="Disordered" evidence="2">
    <location>
        <begin position="69"/>
        <end position="103"/>
    </location>
</feature>
<organism evidence="3 4">
    <name type="scientific">Streptosporangium vulgare</name>
    <dbReference type="NCBI Taxonomy" id="46190"/>
    <lineage>
        <taxon>Bacteria</taxon>
        <taxon>Bacillati</taxon>
        <taxon>Actinomycetota</taxon>
        <taxon>Actinomycetes</taxon>
        <taxon>Streptosporangiales</taxon>
        <taxon>Streptosporangiaceae</taxon>
        <taxon>Streptosporangium</taxon>
    </lineage>
</organism>
<gene>
    <name evidence="3" type="ORF">ACFFRH_33085</name>
</gene>
<evidence type="ECO:0000256" key="1">
    <source>
        <dbReference type="ARBA" id="ARBA00006018"/>
    </source>
</evidence>